<dbReference type="STRING" id="1450537.A0A395HUZ0"/>
<dbReference type="RefSeq" id="XP_025550359.1">
    <property type="nucleotide sequence ID" value="XM_025691868.1"/>
</dbReference>
<feature type="non-terminal residue" evidence="1">
    <location>
        <position position="1"/>
    </location>
</feature>
<proteinExistence type="predicted"/>
<evidence type="ECO:0000313" key="1">
    <source>
        <dbReference type="EMBL" id="RAL11205.1"/>
    </source>
</evidence>
<dbReference type="EMBL" id="KZ824290">
    <property type="protein sequence ID" value="RAL11205.1"/>
    <property type="molecule type" value="Genomic_DNA"/>
</dbReference>
<keyword evidence="2" id="KW-1185">Reference proteome</keyword>
<dbReference type="OrthoDB" id="4207132at2759"/>
<protein>
    <submittedName>
        <fullName evidence="1">Uncharacterized protein</fullName>
    </submittedName>
</protein>
<accession>A0A395HUZ0</accession>
<gene>
    <name evidence="1" type="ORF">BO97DRAFT_347935</name>
</gene>
<sequence>DCRSTPKLVKYAIGMQGFSDELPGGFIVNLEDVEQHKNRTKDDVCLDALKQLEHWGLIGEQFDSTFSCQKDKLLEDLKARLSTQ</sequence>
<evidence type="ECO:0000313" key="2">
    <source>
        <dbReference type="Proteomes" id="UP000248961"/>
    </source>
</evidence>
<dbReference type="Proteomes" id="UP000248961">
    <property type="component" value="Unassembled WGS sequence"/>
</dbReference>
<dbReference type="VEuPathDB" id="FungiDB:BO97DRAFT_347935"/>
<reference evidence="1 2" key="1">
    <citation type="submission" date="2018-02" db="EMBL/GenBank/DDBJ databases">
        <title>The genomes of Aspergillus section Nigri reveals drivers in fungal speciation.</title>
        <authorList>
            <consortium name="DOE Joint Genome Institute"/>
            <person name="Vesth T.C."/>
            <person name="Nybo J."/>
            <person name="Theobald S."/>
            <person name="Brandl J."/>
            <person name="Frisvad J.C."/>
            <person name="Nielsen K.F."/>
            <person name="Lyhne E.K."/>
            <person name="Kogle M.E."/>
            <person name="Kuo A."/>
            <person name="Riley R."/>
            <person name="Clum A."/>
            <person name="Nolan M."/>
            <person name="Lipzen A."/>
            <person name="Salamov A."/>
            <person name="Henrissat B."/>
            <person name="Wiebenga A."/>
            <person name="De vries R.P."/>
            <person name="Grigoriev I.V."/>
            <person name="Mortensen U.H."/>
            <person name="Andersen M.R."/>
            <person name="Baker S.E."/>
        </authorList>
    </citation>
    <scope>NUCLEOTIDE SEQUENCE [LARGE SCALE GENOMIC DNA]</scope>
    <source>
        <strain evidence="1 2">CBS 101889</strain>
    </source>
</reference>
<organism evidence="1 2">
    <name type="scientific">Aspergillus homomorphus (strain CBS 101889)</name>
    <dbReference type="NCBI Taxonomy" id="1450537"/>
    <lineage>
        <taxon>Eukaryota</taxon>
        <taxon>Fungi</taxon>
        <taxon>Dikarya</taxon>
        <taxon>Ascomycota</taxon>
        <taxon>Pezizomycotina</taxon>
        <taxon>Eurotiomycetes</taxon>
        <taxon>Eurotiomycetidae</taxon>
        <taxon>Eurotiales</taxon>
        <taxon>Aspergillaceae</taxon>
        <taxon>Aspergillus</taxon>
        <taxon>Aspergillus subgen. Circumdati</taxon>
    </lineage>
</organism>
<name>A0A395HUZ0_ASPHC</name>
<dbReference type="GeneID" id="37196157"/>
<dbReference type="AlphaFoldDB" id="A0A395HUZ0"/>